<organism evidence="2 3">
    <name type="scientific">Winogradskyella vincentii</name>
    <dbReference type="NCBI Taxonomy" id="2877122"/>
    <lineage>
        <taxon>Bacteria</taxon>
        <taxon>Pseudomonadati</taxon>
        <taxon>Bacteroidota</taxon>
        <taxon>Flavobacteriia</taxon>
        <taxon>Flavobacteriales</taxon>
        <taxon>Flavobacteriaceae</taxon>
        <taxon>Winogradskyella</taxon>
    </lineage>
</organism>
<sequence>MFRKSLLILFSIFVGINANAHGDLHKRILKVTEEIKQYPDSSYLYFKRGELYFQHNNFIKSHKDLMTSKRLGDDGDDVQFLLAKCNFELKKYRSSKRLVDKLIRKQPKNPVVIRLLADIYFERKKFIKSAEAYEDVIKYSNVTYPEYYIYASKAWYSTNSEEGVIKAQMILYQGIESLGNIMVLYNQLVSNYINFGDYSKAAEVQLKVIEISPRKERTYLKLACIQEMQKEYADAIISLKYAITHYESLPYRIKNAKFMKEFYSELNLKKQNLERKI</sequence>
<dbReference type="EMBL" id="JAIUJS010000003">
    <property type="protein sequence ID" value="MCA0153219.1"/>
    <property type="molecule type" value="Genomic_DNA"/>
</dbReference>
<dbReference type="Pfam" id="PF13181">
    <property type="entry name" value="TPR_8"/>
    <property type="match status" value="1"/>
</dbReference>
<dbReference type="InterPro" id="IPR011990">
    <property type="entry name" value="TPR-like_helical_dom_sf"/>
</dbReference>
<dbReference type="SMART" id="SM00028">
    <property type="entry name" value="TPR"/>
    <property type="match status" value="3"/>
</dbReference>
<feature type="chain" id="PRO_5047058531" description="Tetratricopeptide repeat-containing protein" evidence="1">
    <location>
        <begin position="21"/>
        <end position="277"/>
    </location>
</feature>
<dbReference type="RefSeq" id="WP_224478184.1">
    <property type="nucleotide sequence ID" value="NZ_JAIUJS010000003.1"/>
</dbReference>
<proteinExistence type="predicted"/>
<keyword evidence="3" id="KW-1185">Reference proteome</keyword>
<name>A0ABS7XZY1_9FLAO</name>
<evidence type="ECO:0008006" key="4">
    <source>
        <dbReference type="Google" id="ProtNLM"/>
    </source>
</evidence>
<reference evidence="3" key="1">
    <citation type="submission" date="2023-07" db="EMBL/GenBank/DDBJ databases">
        <authorList>
            <person name="Yue Y."/>
        </authorList>
    </citation>
    <scope>NUCLEOTIDE SEQUENCE [LARGE SCALE GENOMIC DNA]</scope>
    <source>
        <strain evidence="3">2Y89</strain>
    </source>
</reference>
<feature type="signal peptide" evidence="1">
    <location>
        <begin position="1"/>
        <end position="20"/>
    </location>
</feature>
<evidence type="ECO:0000256" key="1">
    <source>
        <dbReference type="SAM" id="SignalP"/>
    </source>
</evidence>
<keyword evidence="1" id="KW-0732">Signal</keyword>
<gene>
    <name evidence="2" type="ORF">LBV24_08330</name>
</gene>
<evidence type="ECO:0000313" key="2">
    <source>
        <dbReference type="EMBL" id="MCA0153219.1"/>
    </source>
</evidence>
<dbReference type="Proteomes" id="UP001198402">
    <property type="component" value="Unassembled WGS sequence"/>
</dbReference>
<evidence type="ECO:0000313" key="3">
    <source>
        <dbReference type="Proteomes" id="UP001198402"/>
    </source>
</evidence>
<comment type="caution">
    <text evidence="2">The sequence shown here is derived from an EMBL/GenBank/DDBJ whole genome shotgun (WGS) entry which is preliminary data.</text>
</comment>
<dbReference type="InterPro" id="IPR019734">
    <property type="entry name" value="TPR_rpt"/>
</dbReference>
<dbReference type="Gene3D" id="1.25.40.10">
    <property type="entry name" value="Tetratricopeptide repeat domain"/>
    <property type="match status" value="2"/>
</dbReference>
<accession>A0ABS7XZY1</accession>
<dbReference type="SUPFAM" id="SSF48452">
    <property type="entry name" value="TPR-like"/>
    <property type="match status" value="1"/>
</dbReference>
<protein>
    <recommendedName>
        <fullName evidence="4">Tetratricopeptide repeat-containing protein</fullName>
    </recommendedName>
</protein>